<gene>
    <name evidence="2" type="ORF">NPIL_331521</name>
</gene>
<dbReference type="EMBL" id="BMAW01113609">
    <property type="protein sequence ID" value="GFT57975.1"/>
    <property type="molecule type" value="Genomic_DNA"/>
</dbReference>
<dbReference type="OrthoDB" id="10430668at2759"/>
<evidence type="ECO:0000313" key="2">
    <source>
        <dbReference type="EMBL" id="GFT57975.1"/>
    </source>
</evidence>
<comment type="caution">
    <text evidence="2">The sequence shown here is derived from an EMBL/GenBank/DDBJ whole genome shotgun (WGS) entry which is preliminary data.</text>
</comment>
<organism evidence="2 3">
    <name type="scientific">Nephila pilipes</name>
    <name type="common">Giant wood spider</name>
    <name type="synonym">Nephila maculata</name>
    <dbReference type="NCBI Taxonomy" id="299642"/>
    <lineage>
        <taxon>Eukaryota</taxon>
        <taxon>Metazoa</taxon>
        <taxon>Ecdysozoa</taxon>
        <taxon>Arthropoda</taxon>
        <taxon>Chelicerata</taxon>
        <taxon>Arachnida</taxon>
        <taxon>Araneae</taxon>
        <taxon>Araneomorphae</taxon>
        <taxon>Entelegynae</taxon>
        <taxon>Araneoidea</taxon>
        <taxon>Nephilidae</taxon>
        <taxon>Nephila</taxon>
    </lineage>
</organism>
<sequence>MVARRFYADEVVSVVCAPLRSPGTDAGDRHWPISPRIVRPPHPPGTTRKRKLEKVHGKVFIFIDKKRAKNCILPENALREMDL</sequence>
<name>A0A8X6P8W3_NEPPI</name>
<dbReference type="Proteomes" id="UP000887013">
    <property type="component" value="Unassembled WGS sequence"/>
</dbReference>
<protein>
    <submittedName>
        <fullName evidence="2">Uncharacterized protein</fullName>
    </submittedName>
</protein>
<reference evidence="2" key="1">
    <citation type="submission" date="2020-08" db="EMBL/GenBank/DDBJ databases">
        <title>Multicomponent nature underlies the extraordinary mechanical properties of spider dragline silk.</title>
        <authorList>
            <person name="Kono N."/>
            <person name="Nakamura H."/>
            <person name="Mori M."/>
            <person name="Yoshida Y."/>
            <person name="Ohtoshi R."/>
            <person name="Malay A.D."/>
            <person name="Moran D.A.P."/>
            <person name="Tomita M."/>
            <person name="Numata K."/>
            <person name="Arakawa K."/>
        </authorList>
    </citation>
    <scope>NUCLEOTIDE SEQUENCE</scope>
</reference>
<keyword evidence="3" id="KW-1185">Reference proteome</keyword>
<evidence type="ECO:0000256" key="1">
    <source>
        <dbReference type="SAM" id="MobiDB-lite"/>
    </source>
</evidence>
<accession>A0A8X6P8W3</accession>
<dbReference type="AlphaFoldDB" id="A0A8X6P8W3"/>
<feature type="region of interest" description="Disordered" evidence="1">
    <location>
        <begin position="24"/>
        <end position="50"/>
    </location>
</feature>
<evidence type="ECO:0000313" key="3">
    <source>
        <dbReference type="Proteomes" id="UP000887013"/>
    </source>
</evidence>
<proteinExistence type="predicted"/>